<dbReference type="InterPro" id="IPR018870">
    <property type="entry name" value="Tti2"/>
</dbReference>
<name>A0AAD9L923_PAPLA</name>
<dbReference type="EMBL" id="JAODAN010000001">
    <property type="protein sequence ID" value="KAK1927608.1"/>
    <property type="molecule type" value="Genomic_DNA"/>
</dbReference>
<feature type="region of interest" description="Disordered" evidence="2">
    <location>
        <begin position="143"/>
        <end position="164"/>
    </location>
</feature>
<evidence type="ECO:0000313" key="4">
    <source>
        <dbReference type="Proteomes" id="UP001182556"/>
    </source>
</evidence>
<comment type="similarity">
    <text evidence="1">Belongs to the TTI2 family.</text>
</comment>
<proteinExistence type="inferred from homology"/>
<evidence type="ECO:0000313" key="3">
    <source>
        <dbReference type="EMBL" id="KAK1927608.1"/>
    </source>
</evidence>
<dbReference type="InterPro" id="IPR016024">
    <property type="entry name" value="ARM-type_fold"/>
</dbReference>
<gene>
    <name evidence="3" type="ORF">DB88DRAFT_478608</name>
</gene>
<sequence length="455" mass="51094">MPLIEEITDAEGEQLDSVQSSAKELRDTLKALSARLALPEELLPSFLHDDQHDVATRQYHDQSLSILRQIKQHVKNPAWVSLDEDDQVEVVYDVVRLYGSDPWTSDTICSIIDEITKVVDEPSFALLLLDRLRSLFSSTPHPMLNEQTSRALSRPAGGKGAQDDFHDSETQLFKRYHAWGSHNVLGWAASRLASSTLEKHIGLVLPPTLVLMDDWEPQWRARGVRVLDRWMDKISPETMRRMGIDKLLKGSLVHTLSLHASPPLTGILPVLVRLVRRSSTGKERAEAYADAFEKGIVNGWIYAPSGKEGREVLIAIASDLELFCDELGDGMVRWLKTIVPNLLNPLQYTPTPAVMVHYNANLSALLHVVRTLEDTGRIVRWRGQILDVLSRLWVQLNERGEEEIGGVSDQVQKCRGIIIKIFQELEKQVPSVRANEYASLLATDSAVFSPLVSTI</sequence>
<organism evidence="3 4">
    <name type="scientific">Papiliotrema laurentii</name>
    <name type="common">Cryptococcus laurentii</name>
    <dbReference type="NCBI Taxonomy" id="5418"/>
    <lineage>
        <taxon>Eukaryota</taxon>
        <taxon>Fungi</taxon>
        <taxon>Dikarya</taxon>
        <taxon>Basidiomycota</taxon>
        <taxon>Agaricomycotina</taxon>
        <taxon>Tremellomycetes</taxon>
        <taxon>Tremellales</taxon>
        <taxon>Rhynchogastremaceae</taxon>
        <taxon>Papiliotrema</taxon>
    </lineage>
</organism>
<accession>A0AAD9L923</accession>
<dbReference type="Proteomes" id="UP001182556">
    <property type="component" value="Unassembled WGS sequence"/>
</dbReference>
<dbReference type="SUPFAM" id="SSF48371">
    <property type="entry name" value="ARM repeat"/>
    <property type="match status" value="1"/>
</dbReference>
<reference evidence="3" key="1">
    <citation type="submission" date="2023-02" db="EMBL/GenBank/DDBJ databases">
        <title>Identification and recombinant expression of a fungal hydrolase from Papiliotrema laurentii that hydrolyzes apple cutin and clears colloidal polyester polyurethane.</title>
        <authorList>
            <consortium name="DOE Joint Genome Institute"/>
            <person name="Roman V.A."/>
            <person name="Bojanowski C."/>
            <person name="Crable B.R."/>
            <person name="Wagner D.N."/>
            <person name="Hung C.S."/>
            <person name="Nadeau L.J."/>
            <person name="Schratz L."/>
            <person name="Haridas S."/>
            <person name="Pangilinan J."/>
            <person name="Lipzen A."/>
            <person name="Na H."/>
            <person name="Yan M."/>
            <person name="Ng V."/>
            <person name="Grigoriev I.V."/>
            <person name="Spatafora J.W."/>
            <person name="Barlow D."/>
            <person name="Biffinger J."/>
            <person name="Kelley-Loughnane N."/>
            <person name="Varaljay V.A."/>
            <person name="Crookes-Goodson W.J."/>
        </authorList>
    </citation>
    <scope>NUCLEOTIDE SEQUENCE</scope>
    <source>
        <strain evidence="3">5307AH</strain>
    </source>
</reference>
<protein>
    <submittedName>
        <fullName evidence="3">Uncharacterized protein</fullName>
    </submittedName>
</protein>
<dbReference type="PANTHER" id="PTHR32226:SF2">
    <property type="entry name" value="TELO2-INTERACTING PROTEIN 2"/>
    <property type="match status" value="1"/>
</dbReference>
<evidence type="ECO:0000256" key="1">
    <source>
        <dbReference type="ARBA" id="ARBA00034736"/>
    </source>
</evidence>
<dbReference type="PANTHER" id="PTHR32226">
    <property type="entry name" value="TELO2-INTERACTING PROTEIN 2"/>
    <property type="match status" value="1"/>
</dbReference>
<dbReference type="GO" id="GO:0110078">
    <property type="term" value="C:TTT Hsp90 cochaperone complex"/>
    <property type="evidence" value="ECO:0007669"/>
    <property type="project" value="InterPro"/>
</dbReference>
<evidence type="ECO:0000256" key="2">
    <source>
        <dbReference type="SAM" id="MobiDB-lite"/>
    </source>
</evidence>
<dbReference type="GO" id="GO:0005634">
    <property type="term" value="C:nucleus"/>
    <property type="evidence" value="ECO:0007669"/>
    <property type="project" value="TreeGrafter"/>
</dbReference>
<dbReference type="GO" id="GO:0005829">
    <property type="term" value="C:cytosol"/>
    <property type="evidence" value="ECO:0007669"/>
    <property type="project" value="TreeGrafter"/>
</dbReference>
<dbReference type="Pfam" id="PF10521">
    <property type="entry name" value="Tti2"/>
    <property type="match status" value="1"/>
</dbReference>
<dbReference type="AlphaFoldDB" id="A0AAD9L923"/>
<comment type="caution">
    <text evidence="3">The sequence shown here is derived from an EMBL/GenBank/DDBJ whole genome shotgun (WGS) entry which is preliminary data.</text>
</comment>
<keyword evidence="4" id="KW-1185">Reference proteome</keyword>